<comment type="caution">
    <text evidence="2">The sequence shown here is derived from an EMBL/GenBank/DDBJ whole genome shotgun (WGS) entry which is preliminary data.</text>
</comment>
<dbReference type="PANTHER" id="PTHR13887:SF41">
    <property type="entry name" value="THIOREDOXIN SUPERFAMILY PROTEIN"/>
    <property type="match status" value="1"/>
</dbReference>
<dbReference type="AlphaFoldDB" id="A0A6N9NKR1"/>
<gene>
    <name evidence="2" type="ORF">GQN54_03755</name>
</gene>
<protein>
    <submittedName>
        <fullName evidence="2">DsbA family oxidoreductase</fullName>
    </submittedName>
</protein>
<evidence type="ECO:0000259" key="1">
    <source>
        <dbReference type="Pfam" id="PF01323"/>
    </source>
</evidence>
<dbReference type="PANTHER" id="PTHR13887">
    <property type="entry name" value="GLUTATHIONE S-TRANSFERASE KAPPA"/>
    <property type="match status" value="1"/>
</dbReference>
<reference evidence="2 3" key="1">
    <citation type="submission" date="2019-12" db="EMBL/GenBank/DDBJ databases">
        <authorList>
            <person name="Zhao J."/>
        </authorList>
    </citation>
    <scope>NUCLEOTIDE SEQUENCE [LARGE SCALE GENOMIC DNA]</scope>
    <source>
        <strain evidence="2 3">S-15</strain>
    </source>
</reference>
<evidence type="ECO:0000313" key="3">
    <source>
        <dbReference type="Proteomes" id="UP000470771"/>
    </source>
</evidence>
<sequence length="233" mass="26143">MEINIWSDIRCPFCYIGKRKFEAAMKQFPNSENVKVTWKSFQLDPSIVTQPNTNAIEHLAQAKQMPLEQAKSMVEHVVNMANEEGLQFDFEKAVVANSFNAHRLLHFAKSKGLGDQLKEALLKAHFVEGKNIDDNATLIAIAKENGLDKNATEAMLNSDDFSYNVKQDEMEAQNIGVRGVPFFVFDNKYAVSGAQPTEVFLETLNKAWSEFETEKPELIVSKGDSCDVDGNCD</sequence>
<evidence type="ECO:0000313" key="2">
    <source>
        <dbReference type="EMBL" id="NBG65215.1"/>
    </source>
</evidence>
<organism evidence="2 3">
    <name type="scientific">Acidiluteibacter ferrifornacis</name>
    <dbReference type="NCBI Taxonomy" id="2692424"/>
    <lineage>
        <taxon>Bacteria</taxon>
        <taxon>Pseudomonadati</taxon>
        <taxon>Bacteroidota</taxon>
        <taxon>Flavobacteriia</taxon>
        <taxon>Flavobacteriales</taxon>
        <taxon>Cryomorphaceae</taxon>
        <taxon>Acidiluteibacter</taxon>
    </lineage>
</organism>
<dbReference type="Pfam" id="PF01323">
    <property type="entry name" value="DSBA"/>
    <property type="match status" value="1"/>
</dbReference>
<dbReference type="EMBL" id="WWNE01000004">
    <property type="protein sequence ID" value="NBG65215.1"/>
    <property type="molecule type" value="Genomic_DNA"/>
</dbReference>
<dbReference type="Proteomes" id="UP000470771">
    <property type="component" value="Unassembled WGS sequence"/>
</dbReference>
<name>A0A6N9NKR1_9FLAO</name>
<proteinExistence type="predicted"/>
<feature type="domain" description="DSBA-like thioredoxin" evidence="1">
    <location>
        <begin position="3"/>
        <end position="204"/>
    </location>
</feature>
<dbReference type="GO" id="GO:0016491">
    <property type="term" value="F:oxidoreductase activity"/>
    <property type="evidence" value="ECO:0007669"/>
    <property type="project" value="InterPro"/>
</dbReference>
<keyword evidence="3" id="KW-1185">Reference proteome</keyword>
<dbReference type="InterPro" id="IPR036249">
    <property type="entry name" value="Thioredoxin-like_sf"/>
</dbReference>
<dbReference type="RefSeq" id="WP_160632140.1">
    <property type="nucleotide sequence ID" value="NZ_WWNE01000004.1"/>
</dbReference>
<dbReference type="Gene3D" id="3.40.30.10">
    <property type="entry name" value="Glutaredoxin"/>
    <property type="match status" value="1"/>
</dbReference>
<accession>A0A6N9NKR1</accession>
<dbReference type="CDD" id="cd03024">
    <property type="entry name" value="DsbA_FrnE"/>
    <property type="match status" value="1"/>
</dbReference>
<dbReference type="SUPFAM" id="SSF52833">
    <property type="entry name" value="Thioredoxin-like"/>
    <property type="match status" value="1"/>
</dbReference>
<dbReference type="InterPro" id="IPR001853">
    <property type="entry name" value="DSBA-like_thioredoxin_dom"/>
</dbReference>